<accession>A0A2P4SMX9</accession>
<feature type="compositionally biased region" description="Gly residues" evidence="1">
    <location>
        <begin position="230"/>
        <end position="246"/>
    </location>
</feature>
<evidence type="ECO:0000313" key="2">
    <source>
        <dbReference type="EMBL" id="POI25434.1"/>
    </source>
</evidence>
<dbReference type="Proteomes" id="UP000237246">
    <property type="component" value="Unassembled WGS sequence"/>
</dbReference>
<keyword evidence="3" id="KW-1185">Reference proteome</keyword>
<evidence type="ECO:0000256" key="1">
    <source>
        <dbReference type="SAM" id="MobiDB-lite"/>
    </source>
</evidence>
<protein>
    <submittedName>
        <fullName evidence="2">Uncharacterized protein</fullName>
    </submittedName>
</protein>
<comment type="caution">
    <text evidence="2">The sequence shown here is derived from an EMBL/GenBank/DDBJ whole genome shotgun (WGS) entry which is preliminary data.</text>
</comment>
<name>A0A2P4SMX9_BAMTH</name>
<feature type="compositionally biased region" description="Basic residues" evidence="1">
    <location>
        <begin position="26"/>
        <end position="37"/>
    </location>
</feature>
<organism evidence="2 3">
    <name type="scientific">Bambusicola thoracicus</name>
    <name type="common">Chinese bamboo-partridge</name>
    <name type="synonym">Perdix thoracica</name>
    <dbReference type="NCBI Taxonomy" id="9083"/>
    <lineage>
        <taxon>Eukaryota</taxon>
        <taxon>Metazoa</taxon>
        <taxon>Chordata</taxon>
        <taxon>Craniata</taxon>
        <taxon>Vertebrata</taxon>
        <taxon>Euteleostomi</taxon>
        <taxon>Archelosauria</taxon>
        <taxon>Archosauria</taxon>
        <taxon>Dinosauria</taxon>
        <taxon>Saurischia</taxon>
        <taxon>Theropoda</taxon>
        <taxon>Coelurosauria</taxon>
        <taxon>Aves</taxon>
        <taxon>Neognathae</taxon>
        <taxon>Galloanserae</taxon>
        <taxon>Galliformes</taxon>
        <taxon>Phasianidae</taxon>
        <taxon>Perdicinae</taxon>
        <taxon>Bambusicola</taxon>
    </lineage>
</organism>
<feature type="compositionally biased region" description="Low complexity" evidence="1">
    <location>
        <begin position="119"/>
        <end position="143"/>
    </location>
</feature>
<proteinExistence type="predicted"/>
<gene>
    <name evidence="2" type="ORF">CIB84_010816</name>
</gene>
<dbReference type="EMBL" id="PPHD01034306">
    <property type="protein sequence ID" value="POI25434.1"/>
    <property type="molecule type" value="Genomic_DNA"/>
</dbReference>
<feature type="region of interest" description="Disordered" evidence="1">
    <location>
        <begin position="1"/>
        <end position="288"/>
    </location>
</feature>
<feature type="compositionally biased region" description="Pro residues" evidence="1">
    <location>
        <begin position="176"/>
        <end position="185"/>
    </location>
</feature>
<reference evidence="2 3" key="1">
    <citation type="submission" date="2018-01" db="EMBL/GenBank/DDBJ databases">
        <title>Comparison of the Chinese Bamboo Partridge and Red Junglefowl genome sequences highlights the importance of demography in genome evolution.</title>
        <authorList>
            <person name="Tiley G.P."/>
            <person name="Kimball R.T."/>
            <person name="Braun E.L."/>
            <person name="Burleigh J.G."/>
        </authorList>
    </citation>
    <scope>NUCLEOTIDE SEQUENCE [LARGE SCALE GENOMIC DNA]</scope>
    <source>
        <strain evidence="2">RTK389</strain>
        <tissue evidence="2">Blood</tissue>
    </source>
</reference>
<evidence type="ECO:0000313" key="3">
    <source>
        <dbReference type="Proteomes" id="UP000237246"/>
    </source>
</evidence>
<sequence>MRRRRIAAPLGKRAVPSSAAPDRCRPSARRARRKRSSVARSPGTPEAPGGEKRSRVPGDLPRAPCPRPAPLRSSLTCSRRCPRSGRGTPIAHAGTAAPSPLLPLRPSPGRGRRVTAGTPRAAPLLLRSAPAPSRSARRWLSSALHRRTGREAEGGAGAAPFTLAPSVPLTHSSPAPCRPRLPLAPPARSRGSANSPLAARAVAQPNLQAPPHGVPAASLPRRGSREGTAGRFGVGWAAGGEQQVGGGKEHRSPSAAVGPEPSFSGAPLRAPAAPPPRFKSLDAAARWR</sequence>
<dbReference type="AlphaFoldDB" id="A0A2P4SMX9"/>